<dbReference type="RefSeq" id="XP_062676459.1">
    <property type="nucleotide sequence ID" value="XM_062825837.1"/>
</dbReference>
<name>A0AAE0MJT4_9PEZI</name>
<dbReference type="Proteomes" id="UP001278500">
    <property type="component" value="Unassembled WGS sequence"/>
</dbReference>
<evidence type="ECO:0000256" key="1">
    <source>
        <dbReference type="SAM" id="MobiDB-lite"/>
    </source>
</evidence>
<reference evidence="2" key="1">
    <citation type="journal article" date="2023" name="Mol. Phylogenet. Evol.">
        <title>Genome-scale phylogeny and comparative genomics of the fungal order Sordariales.</title>
        <authorList>
            <person name="Hensen N."/>
            <person name="Bonometti L."/>
            <person name="Westerberg I."/>
            <person name="Brannstrom I.O."/>
            <person name="Guillou S."/>
            <person name="Cros-Aarteil S."/>
            <person name="Calhoun S."/>
            <person name="Haridas S."/>
            <person name="Kuo A."/>
            <person name="Mondo S."/>
            <person name="Pangilinan J."/>
            <person name="Riley R."/>
            <person name="LaButti K."/>
            <person name="Andreopoulos B."/>
            <person name="Lipzen A."/>
            <person name="Chen C."/>
            <person name="Yan M."/>
            <person name="Daum C."/>
            <person name="Ng V."/>
            <person name="Clum A."/>
            <person name="Steindorff A."/>
            <person name="Ohm R.A."/>
            <person name="Martin F."/>
            <person name="Silar P."/>
            <person name="Natvig D.O."/>
            <person name="Lalanne C."/>
            <person name="Gautier V."/>
            <person name="Ament-Velasquez S.L."/>
            <person name="Kruys A."/>
            <person name="Hutchinson M.I."/>
            <person name="Powell A.J."/>
            <person name="Barry K."/>
            <person name="Miller A.N."/>
            <person name="Grigoriev I.V."/>
            <person name="Debuchy R."/>
            <person name="Gladieux P."/>
            <person name="Hiltunen Thoren M."/>
            <person name="Johannesson H."/>
        </authorList>
    </citation>
    <scope>NUCLEOTIDE SEQUENCE</scope>
    <source>
        <strain evidence="2">CBS 560.94</strain>
    </source>
</reference>
<organism evidence="2 3">
    <name type="scientific">Neurospora tetraspora</name>
    <dbReference type="NCBI Taxonomy" id="94610"/>
    <lineage>
        <taxon>Eukaryota</taxon>
        <taxon>Fungi</taxon>
        <taxon>Dikarya</taxon>
        <taxon>Ascomycota</taxon>
        <taxon>Pezizomycotina</taxon>
        <taxon>Sordariomycetes</taxon>
        <taxon>Sordariomycetidae</taxon>
        <taxon>Sordariales</taxon>
        <taxon>Sordariaceae</taxon>
        <taxon>Neurospora</taxon>
    </lineage>
</organism>
<comment type="caution">
    <text evidence="2">The sequence shown here is derived from an EMBL/GenBank/DDBJ whole genome shotgun (WGS) entry which is preliminary data.</text>
</comment>
<reference evidence="2" key="2">
    <citation type="submission" date="2023-06" db="EMBL/GenBank/DDBJ databases">
        <authorList>
            <consortium name="Lawrence Berkeley National Laboratory"/>
            <person name="Haridas S."/>
            <person name="Hensen N."/>
            <person name="Bonometti L."/>
            <person name="Westerberg I."/>
            <person name="Brannstrom I.O."/>
            <person name="Guillou S."/>
            <person name="Cros-Aarteil S."/>
            <person name="Calhoun S."/>
            <person name="Kuo A."/>
            <person name="Mondo S."/>
            <person name="Pangilinan J."/>
            <person name="Riley R."/>
            <person name="Labutti K."/>
            <person name="Andreopoulos B."/>
            <person name="Lipzen A."/>
            <person name="Chen C."/>
            <person name="Yanf M."/>
            <person name="Daum C."/>
            <person name="Ng V."/>
            <person name="Clum A."/>
            <person name="Steindorff A."/>
            <person name="Ohm R."/>
            <person name="Martin F."/>
            <person name="Silar P."/>
            <person name="Natvig D."/>
            <person name="Lalanne C."/>
            <person name="Gautier V."/>
            <person name="Ament-Velasquez S.L."/>
            <person name="Kruys A."/>
            <person name="Hutchinson M.I."/>
            <person name="Powell A.J."/>
            <person name="Barry K."/>
            <person name="Miller A.N."/>
            <person name="Grigoriev I.V."/>
            <person name="Debuchy R."/>
            <person name="Gladieux P."/>
            <person name="Thoren M.H."/>
            <person name="Johannesson H."/>
        </authorList>
    </citation>
    <scope>NUCLEOTIDE SEQUENCE</scope>
    <source>
        <strain evidence="2">CBS 560.94</strain>
    </source>
</reference>
<gene>
    <name evidence="2" type="ORF">B0H65DRAFT_446967</name>
</gene>
<proteinExistence type="predicted"/>
<dbReference type="GeneID" id="87862991"/>
<dbReference type="AlphaFoldDB" id="A0AAE0MJT4"/>
<dbReference type="EMBL" id="JAUEPP010000011">
    <property type="protein sequence ID" value="KAK3334293.1"/>
    <property type="molecule type" value="Genomic_DNA"/>
</dbReference>
<evidence type="ECO:0000313" key="2">
    <source>
        <dbReference type="EMBL" id="KAK3334293.1"/>
    </source>
</evidence>
<feature type="region of interest" description="Disordered" evidence="1">
    <location>
        <begin position="211"/>
        <end position="238"/>
    </location>
</feature>
<accession>A0AAE0MJT4</accession>
<evidence type="ECO:0000313" key="3">
    <source>
        <dbReference type="Proteomes" id="UP001278500"/>
    </source>
</evidence>
<keyword evidence="3" id="KW-1185">Reference proteome</keyword>
<sequence length="254" mass="28348">MYWGSSPMDDDIASQVLIHQWSLTNQTLTRDPGKGGEAGKLAELEKKARGSNSAHTQILLYGVAQHRRICMTPRMKAALSSFHSLGLMTNDDFDMKHQLCQAVADRHFIRFDSYPPQAQAMRQSGCIPLIIHQRVLITATFQDQTKSGGTGRHFAPAAAPFWTNKAIDSPVILTRTLRSKKLLSYQKDMVCTHGNSRLLELRVLVPRKSETVEPSYASKPKPRQDISKQGSTTQVRKACCSSVPRIRNSALVME</sequence>
<protein>
    <submittedName>
        <fullName evidence="2">Uncharacterized protein</fullName>
    </submittedName>
</protein>